<dbReference type="PANTHER" id="PTHR35400">
    <property type="entry name" value="SLR1083 PROTEIN"/>
    <property type="match status" value="1"/>
</dbReference>
<dbReference type="PANTHER" id="PTHR35400:SF3">
    <property type="entry name" value="SLL1072 PROTEIN"/>
    <property type="match status" value="1"/>
</dbReference>
<dbReference type="STRING" id="512565.AMIS_37560"/>
<evidence type="ECO:0000259" key="1">
    <source>
        <dbReference type="Pfam" id="PF05685"/>
    </source>
</evidence>
<dbReference type="PATRIC" id="fig|512565.3.peg.3749"/>
<organism evidence="2 3">
    <name type="scientific">Actinoplanes missouriensis (strain ATCC 14538 / DSM 43046 / CBS 188.64 / JCM 3121 / NBRC 102363 / NCIMB 12654 / NRRL B-3342 / UNCC 431)</name>
    <dbReference type="NCBI Taxonomy" id="512565"/>
    <lineage>
        <taxon>Bacteria</taxon>
        <taxon>Bacillati</taxon>
        <taxon>Actinomycetota</taxon>
        <taxon>Actinomycetes</taxon>
        <taxon>Micromonosporales</taxon>
        <taxon>Micromonosporaceae</taxon>
        <taxon>Actinoplanes</taxon>
    </lineage>
</organism>
<reference evidence="2 3" key="1">
    <citation type="submission" date="2012-02" db="EMBL/GenBank/DDBJ databases">
        <title>Complete genome sequence of Actinoplanes missouriensis 431 (= NBRC 102363).</title>
        <authorList>
            <person name="Ohnishi Y."/>
            <person name="Ishikawa J."/>
            <person name="Sekine M."/>
            <person name="Hosoyama A."/>
            <person name="Harada T."/>
            <person name="Narita H."/>
            <person name="Hata T."/>
            <person name="Konno Y."/>
            <person name="Tutikane K."/>
            <person name="Fujita N."/>
            <person name="Horinouchi S."/>
            <person name="Hayakawa M."/>
        </authorList>
    </citation>
    <scope>NUCLEOTIDE SEQUENCE [LARGE SCALE GENOMIC DNA]</scope>
    <source>
        <strain evidence="3">ATCC 14538 / DSM 43046 / CBS 188.64 / JCM 3121 / NBRC 102363 / NCIMB 12654 / NRRL B-3342 / UNCC 431</strain>
    </source>
</reference>
<sequence length="196" mass="21598">MSACDTLPMSEETLLDHPGPWTEEDYFALGETNSRIELVDGSLWVTPSANGPHQDISGQLREALRPTARPAGLRVRQDLDVRLAPGRILRPDLIVTRGPRVITVAEASDVLLVSEITSPGNAATDRLLKKELYAAAKIEWYLLIEPDMADYESLTLRLFRLDGDKYLEDAVATSGTSLILTEPFPATIDVDNLLDL</sequence>
<dbReference type="AlphaFoldDB" id="I0H7I9"/>
<dbReference type="CDD" id="cd06260">
    <property type="entry name" value="DUF820-like"/>
    <property type="match status" value="1"/>
</dbReference>
<dbReference type="Pfam" id="PF05685">
    <property type="entry name" value="Uma2"/>
    <property type="match status" value="1"/>
</dbReference>
<dbReference type="InterPro" id="IPR008538">
    <property type="entry name" value="Uma2"/>
</dbReference>
<dbReference type="InterPro" id="IPR012296">
    <property type="entry name" value="Nuclease_put_TT1808"/>
</dbReference>
<protein>
    <recommendedName>
        <fullName evidence="1">Putative restriction endonuclease domain-containing protein</fullName>
    </recommendedName>
</protein>
<dbReference type="HOGENOM" id="CLU_076312_4_0_11"/>
<evidence type="ECO:0000313" key="2">
    <source>
        <dbReference type="EMBL" id="BAL88976.1"/>
    </source>
</evidence>
<accession>I0H7I9</accession>
<feature type="domain" description="Putative restriction endonuclease" evidence="1">
    <location>
        <begin position="24"/>
        <end position="187"/>
    </location>
</feature>
<dbReference type="Gene3D" id="3.90.1570.10">
    <property type="entry name" value="tt1808, chain A"/>
    <property type="match status" value="1"/>
</dbReference>
<dbReference type="EMBL" id="AP012319">
    <property type="protein sequence ID" value="BAL88976.1"/>
    <property type="molecule type" value="Genomic_DNA"/>
</dbReference>
<name>I0H7I9_ACTM4</name>
<dbReference type="KEGG" id="ams:AMIS_37560"/>
<evidence type="ECO:0000313" key="3">
    <source>
        <dbReference type="Proteomes" id="UP000007882"/>
    </source>
</evidence>
<proteinExistence type="predicted"/>
<dbReference type="SUPFAM" id="SSF52980">
    <property type="entry name" value="Restriction endonuclease-like"/>
    <property type="match status" value="1"/>
</dbReference>
<dbReference type="InterPro" id="IPR011335">
    <property type="entry name" value="Restrct_endonuc-II-like"/>
</dbReference>
<keyword evidence="3" id="KW-1185">Reference proteome</keyword>
<dbReference type="eggNOG" id="COG4636">
    <property type="taxonomic scope" value="Bacteria"/>
</dbReference>
<gene>
    <name evidence="2" type="ordered locus">AMIS_37560</name>
</gene>
<dbReference type="Proteomes" id="UP000007882">
    <property type="component" value="Chromosome"/>
</dbReference>
<dbReference type="OrthoDB" id="9799703at2"/>